<gene>
    <name evidence="9" type="ORF">HNR42_003062</name>
</gene>
<evidence type="ECO:0000256" key="5">
    <source>
        <dbReference type="ARBA" id="ARBA00023014"/>
    </source>
</evidence>
<reference evidence="9 10" key="1">
    <citation type="submission" date="2020-08" db="EMBL/GenBank/DDBJ databases">
        <title>Genomic Encyclopedia of Type Strains, Phase IV (KMG-IV): sequencing the most valuable type-strain genomes for metagenomic binning, comparative biology and taxonomic classification.</title>
        <authorList>
            <person name="Goeker M."/>
        </authorList>
    </citation>
    <scope>NUCLEOTIDE SEQUENCE [LARGE SCALE GENOMIC DNA]</scope>
    <source>
        <strain evidence="9 10">DSM 21458</strain>
    </source>
</reference>
<dbReference type="AlphaFoldDB" id="A0A841I5R4"/>
<dbReference type="PROSITE" id="PS00198">
    <property type="entry name" value="4FE4S_FER_1"/>
    <property type="match status" value="1"/>
</dbReference>
<keyword evidence="3" id="KW-0479">Metal-binding</keyword>
<comment type="caution">
    <text evidence="9">The sequence shown here is derived from an EMBL/GenBank/DDBJ whole genome shotgun (WGS) entry which is preliminary data.</text>
</comment>
<name>A0A841I5R4_9DEIO</name>
<feature type="transmembrane region" description="Helical" evidence="7">
    <location>
        <begin position="462"/>
        <end position="481"/>
    </location>
</feature>
<evidence type="ECO:0000313" key="9">
    <source>
        <dbReference type="EMBL" id="MBB6099609.1"/>
    </source>
</evidence>
<evidence type="ECO:0000259" key="8">
    <source>
        <dbReference type="PROSITE" id="PS51379"/>
    </source>
</evidence>
<feature type="transmembrane region" description="Helical" evidence="7">
    <location>
        <begin position="291"/>
        <end position="311"/>
    </location>
</feature>
<evidence type="ECO:0000256" key="1">
    <source>
        <dbReference type="ARBA" id="ARBA00004236"/>
    </source>
</evidence>
<protein>
    <submittedName>
        <fullName evidence="9">Polyferredoxin</fullName>
    </submittedName>
</protein>
<organism evidence="9 10">
    <name type="scientific">Deinobacterium chartae</name>
    <dbReference type="NCBI Taxonomy" id="521158"/>
    <lineage>
        <taxon>Bacteria</taxon>
        <taxon>Thermotogati</taxon>
        <taxon>Deinococcota</taxon>
        <taxon>Deinococci</taxon>
        <taxon>Deinococcales</taxon>
        <taxon>Deinococcaceae</taxon>
        <taxon>Deinobacterium</taxon>
    </lineage>
</organism>
<dbReference type="InterPro" id="IPR017896">
    <property type="entry name" value="4Fe4S_Fe-S-bd"/>
</dbReference>
<dbReference type="PANTHER" id="PTHR30224:SF4">
    <property type="entry name" value="ELECTRON TRANSPORT PROTEIN YCCM-RELATED"/>
    <property type="match status" value="1"/>
</dbReference>
<keyword evidence="4" id="KW-0408">Iron</keyword>
<dbReference type="Proteomes" id="UP000569951">
    <property type="component" value="Unassembled WGS sequence"/>
</dbReference>
<evidence type="ECO:0000313" key="10">
    <source>
        <dbReference type="Proteomes" id="UP000569951"/>
    </source>
</evidence>
<keyword evidence="10" id="KW-1185">Reference proteome</keyword>
<dbReference type="PANTHER" id="PTHR30224">
    <property type="entry name" value="ELECTRON TRANSPORT PROTEIN"/>
    <property type="match status" value="1"/>
</dbReference>
<keyword evidence="6 7" id="KW-0472">Membrane</keyword>
<feature type="transmembrane region" description="Helical" evidence="7">
    <location>
        <begin position="375"/>
        <end position="404"/>
    </location>
</feature>
<evidence type="ECO:0000256" key="6">
    <source>
        <dbReference type="ARBA" id="ARBA00023136"/>
    </source>
</evidence>
<dbReference type="InterPro" id="IPR052378">
    <property type="entry name" value="NosR_regulator"/>
</dbReference>
<feature type="transmembrane region" description="Helical" evidence="7">
    <location>
        <begin position="429"/>
        <end position="450"/>
    </location>
</feature>
<dbReference type="GO" id="GO:0051536">
    <property type="term" value="F:iron-sulfur cluster binding"/>
    <property type="evidence" value="ECO:0007669"/>
    <property type="project" value="UniProtKB-KW"/>
</dbReference>
<dbReference type="EMBL" id="JACHHG010000013">
    <property type="protein sequence ID" value="MBB6099609.1"/>
    <property type="molecule type" value="Genomic_DNA"/>
</dbReference>
<dbReference type="RefSeq" id="WP_183988357.1">
    <property type="nucleotide sequence ID" value="NZ_JACHHG010000013.1"/>
</dbReference>
<keyword evidence="2" id="KW-1003">Cell membrane</keyword>
<accession>A0A841I5R4</accession>
<feature type="transmembrane region" description="Helical" evidence="7">
    <location>
        <begin position="64"/>
        <end position="88"/>
    </location>
</feature>
<dbReference type="InterPro" id="IPR017900">
    <property type="entry name" value="4Fe4S_Fe_S_CS"/>
</dbReference>
<feature type="transmembrane region" description="Helical" evidence="7">
    <location>
        <begin position="109"/>
        <end position="129"/>
    </location>
</feature>
<feature type="transmembrane region" description="Helical" evidence="7">
    <location>
        <begin position="331"/>
        <end position="354"/>
    </location>
</feature>
<feature type="domain" description="4Fe-4S ferredoxin-type" evidence="8">
    <location>
        <begin position="246"/>
        <end position="276"/>
    </location>
</feature>
<evidence type="ECO:0000256" key="3">
    <source>
        <dbReference type="ARBA" id="ARBA00022723"/>
    </source>
</evidence>
<evidence type="ECO:0000256" key="7">
    <source>
        <dbReference type="SAM" id="Phobius"/>
    </source>
</evidence>
<dbReference type="GO" id="GO:0005886">
    <property type="term" value="C:plasma membrane"/>
    <property type="evidence" value="ECO:0007669"/>
    <property type="project" value="UniProtKB-SubCell"/>
</dbReference>
<comment type="subcellular location">
    <subcellularLocation>
        <location evidence="1">Cell membrane</location>
    </subcellularLocation>
</comment>
<feature type="transmembrane region" description="Helical" evidence="7">
    <location>
        <begin position="135"/>
        <end position="156"/>
    </location>
</feature>
<dbReference type="PROSITE" id="PS51379">
    <property type="entry name" value="4FE4S_FER_2"/>
    <property type="match status" value="1"/>
</dbReference>
<keyword evidence="5" id="KW-0411">Iron-sulfur</keyword>
<keyword evidence="7" id="KW-1133">Transmembrane helix</keyword>
<proteinExistence type="predicted"/>
<evidence type="ECO:0000256" key="4">
    <source>
        <dbReference type="ARBA" id="ARBA00023004"/>
    </source>
</evidence>
<keyword evidence="7" id="KW-0812">Transmembrane</keyword>
<sequence>MSRAPATRFDLLRLPLVGRFLRWRYARFALQLPLLLLALLAILEGLLGSQLAAKNLATVSVWLHYRGLVVLALLIIGNLFCAACPLMLTRGPTRLLKRFVPELRWPRALRNKYTVLALTAAYIFAYEYFDLWASPWLTAWLMIGYFGAALVIDTLFPAGTFCRYVCPLGNFNFALSHGSPSQITARDPSRCASCEGKYCLNGRVEDASGRGTLRGTHRFETLTPLAMAGGSPAPVGHFPGCETELFVPALKSNQDCTLCLNCLRACPYDNVALELRPPARSWEQVRPKADWLLLGTVLFFAGLANAFAMVPPFYALAERLSGLLGTRSEGVLLPLLLGPPLLLGTLGSLGVFVASSRLLGLREGWSAALRRWGAVLLPMSFAMWAGHYSFHFLTGWASIIPAFWQALATLGLPVPPPDWTLAALVPENFLFPLQVVILYSGFGAGCYFAFRRARALGNPRAALPILAWLGMLSVIALLILAQPMEMRGTLLDPGTASGAPL</sequence>
<dbReference type="GO" id="GO:0046872">
    <property type="term" value="F:metal ion binding"/>
    <property type="evidence" value="ECO:0007669"/>
    <property type="project" value="UniProtKB-KW"/>
</dbReference>
<evidence type="ECO:0000256" key="2">
    <source>
        <dbReference type="ARBA" id="ARBA00022475"/>
    </source>
</evidence>